<evidence type="ECO:0000256" key="1">
    <source>
        <dbReference type="PROSITE-ProRule" id="PRU00285"/>
    </source>
</evidence>
<protein>
    <submittedName>
        <fullName evidence="5">Molecular chaperone (Small heat shock protein)</fullName>
    </submittedName>
</protein>
<dbReference type="CDD" id="cd06464">
    <property type="entry name" value="ACD_sHsps-like"/>
    <property type="match status" value="1"/>
</dbReference>
<dbReference type="HOGENOM" id="CLU_046737_12_0_5"/>
<keyword evidence="6" id="KW-1185">Reference proteome</keyword>
<feature type="domain" description="SHSP" evidence="4">
    <location>
        <begin position="71"/>
        <end position="185"/>
    </location>
</feature>
<comment type="caution">
    <text evidence="5">The sequence shown here is derived from an EMBL/GenBank/DDBJ whole genome shotgun (WGS) entry which is preliminary data.</text>
</comment>
<sequence length="185" mass="20986">MATKNQKVEVNKDPAKQTVEPGAMVQKKPSDSWEPFASLREEMDRLFDEFSPAFWRMPLARQAFGPIREARGHVQVSPAVDFVEREDAFEMQAELPGLTAEDVEVKLSDGKVTIRGQKSASRDERNNEYHLSERSYGAFMRSFGLPKGIDEDKVEARFANGVLTVRLPKSQDAMRHEKRVSIKTS</sequence>
<reference evidence="5 6" key="1">
    <citation type="submission" date="2013-03" db="EMBL/GenBank/DDBJ databases">
        <authorList>
            <person name="Fiebig A."/>
            <person name="Goeker M."/>
            <person name="Klenk H.-P.P."/>
        </authorList>
    </citation>
    <scope>NUCLEOTIDE SEQUENCE [LARGE SCALE GENOMIC DNA]</scope>
    <source>
        <strain evidence="5 6">DSM 17492</strain>
    </source>
</reference>
<dbReference type="STRING" id="1122180.Lokhon_01621"/>
<proteinExistence type="inferred from homology"/>
<dbReference type="EMBL" id="APGJ01000004">
    <property type="protein sequence ID" value="EYD72816.1"/>
    <property type="molecule type" value="Genomic_DNA"/>
</dbReference>
<dbReference type="Gene3D" id="2.60.40.790">
    <property type="match status" value="1"/>
</dbReference>
<evidence type="ECO:0000256" key="3">
    <source>
        <dbReference type="SAM" id="MobiDB-lite"/>
    </source>
</evidence>
<dbReference type="AlphaFoldDB" id="A0A017HEL8"/>
<dbReference type="PANTHER" id="PTHR11527">
    <property type="entry name" value="HEAT-SHOCK PROTEIN 20 FAMILY MEMBER"/>
    <property type="match status" value="1"/>
</dbReference>
<dbReference type="PATRIC" id="fig|1122180.6.peg.1598"/>
<dbReference type="SUPFAM" id="SSF49764">
    <property type="entry name" value="HSP20-like chaperones"/>
    <property type="match status" value="1"/>
</dbReference>
<dbReference type="Proteomes" id="UP000025047">
    <property type="component" value="Unassembled WGS sequence"/>
</dbReference>
<organism evidence="5 6">
    <name type="scientific">Limimaricola hongkongensis DSM 17492</name>
    <dbReference type="NCBI Taxonomy" id="1122180"/>
    <lineage>
        <taxon>Bacteria</taxon>
        <taxon>Pseudomonadati</taxon>
        <taxon>Pseudomonadota</taxon>
        <taxon>Alphaproteobacteria</taxon>
        <taxon>Rhodobacterales</taxon>
        <taxon>Paracoccaceae</taxon>
        <taxon>Limimaricola</taxon>
    </lineage>
</organism>
<gene>
    <name evidence="5" type="ORF">Lokhon_01621</name>
</gene>
<dbReference type="RefSeq" id="WP_017929135.1">
    <property type="nucleotide sequence ID" value="NZ_KB822999.1"/>
</dbReference>
<name>A0A017HEL8_9RHOB</name>
<evidence type="ECO:0000259" key="4">
    <source>
        <dbReference type="PROSITE" id="PS01031"/>
    </source>
</evidence>
<feature type="region of interest" description="Disordered" evidence="3">
    <location>
        <begin position="1"/>
        <end position="31"/>
    </location>
</feature>
<dbReference type="Pfam" id="PF00011">
    <property type="entry name" value="HSP20"/>
    <property type="match status" value="1"/>
</dbReference>
<dbReference type="PROSITE" id="PS01031">
    <property type="entry name" value="SHSP"/>
    <property type="match status" value="1"/>
</dbReference>
<evidence type="ECO:0000313" key="6">
    <source>
        <dbReference type="Proteomes" id="UP000025047"/>
    </source>
</evidence>
<evidence type="ECO:0000256" key="2">
    <source>
        <dbReference type="RuleBase" id="RU003616"/>
    </source>
</evidence>
<accession>A0A017HEL8</accession>
<keyword evidence="5" id="KW-0346">Stress response</keyword>
<dbReference type="InterPro" id="IPR031107">
    <property type="entry name" value="Small_HSP"/>
</dbReference>
<evidence type="ECO:0000313" key="5">
    <source>
        <dbReference type="EMBL" id="EYD72816.1"/>
    </source>
</evidence>
<dbReference type="eggNOG" id="COG0071">
    <property type="taxonomic scope" value="Bacteria"/>
</dbReference>
<feature type="compositionally biased region" description="Basic and acidic residues" evidence="3">
    <location>
        <begin position="1"/>
        <end position="15"/>
    </location>
</feature>
<comment type="similarity">
    <text evidence="1 2">Belongs to the small heat shock protein (HSP20) family.</text>
</comment>
<dbReference type="InterPro" id="IPR008978">
    <property type="entry name" value="HSP20-like_chaperone"/>
</dbReference>
<dbReference type="InterPro" id="IPR002068">
    <property type="entry name" value="A-crystallin/Hsp20_dom"/>
</dbReference>